<accession>A0AAN8WIZ8</accession>
<dbReference type="Proteomes" id="UP001381693">
    <property type="component" value="Unassembled WGS sequence"/>
</dbReference>
<organism evidence="1 2">
    <name type="scientific">Halocaridina rubra</name>
    <name type="common">Hawaiian red shrimp</name>
    <dbReference type="NCBI Taxonomy" id="373956"/>
    <lineage>
        <taxon>Eukaryota</taxon>
        <taxon>Metazoa</taxon>
        <taxon>Ecdysozoa</taxon>
        <taxon>Arthropoda</taxon>
        <taxon>Crustacea</taxon>
        <taxon>Multicrustacea</taxon>
        <taxon>Malacostraca</taxon>
        <taxon>Eumalacostraca</taxon>
        <taxon>Eucarida</taxon>
        <taxon>Decapoda</taxon>
        <taxon>Pleocyemata</taxon>
        <taxon>Caridea</taxon>
        <taxon>Atyoidea</taxon>
        <taxon>Atyidae</taxon>
        <taxon>Halocaridina</taxon>
    </lineage>
</organism>
<name>A0AAN8WIZ8_HALRR</name>
<keyword evidence="2" id="KW-1185">Reference proteome</keyword>
<dbReference type="AlphaFoldDB" id="A0AAN8WIZ8"/>
<sequence length="576" mass="57451">MGGVRGSVGASSVQTIQVSTAGGVQTIKVALPPGAQTITKVAPQTLTKVPTSSITKVAGQTISRAPTPSIAKSTNTGIKGISLQQSMLQSAVSGATIGQDAILTSQHITNLASGNLSTTKSRSPVVTLTTREGARLPTPSVVQARPSASVVTTPATQHLATQATQVGTTASGNIAGKLNSAATVVNMAGSAVHKTNLFSIGGIKLLQATPQQVATGKGKNVSSATPAVMNSVTKLQTLMVDGKVLMQGGKVVTVESLLSQADKTTQIQGGVVTTIAGNKLAAGNVIQVAGGAGGVQRLTLVSPQGSHVPLTAANQRLILATGSQASKIEAAGSKTQVVQTIQTLQPGGHIVQTSQGAITASSSGVTTTPSINSATTQVVSASIVSTPTATTSQARFFSVGQQQKTIVQGLGVAGKPSVLSGGGIRLVQPSVSGTVVAGTSTATGNLITIGGKQVLLTSKPFAQQQLQQVMLTGGSIKSGSTATQAAASQGAVVVASGTGGQQIVLPASALQGSHLNLKGVQAFQTLKVIPASQVTQQQRGKPVLARIVSPAAVRAATPITTTVTGNQSTAQEHHKS</sequence>
<reference evidence="1 2" key="1">
    <citation type="submission" date="2023-11" db="EMBL/GenBank/DDBJ databases">
        <title>Halocaridina rubra genome assembly.</title>
        <authorList>
            <person name="Smith C."/>
        </authorList>
    </citation>
    <scope>NUCLEOTIDE SEQUENCE [LARGE SCALE GENOMIC DNA]</scope>
    <source>
        <strain evidence="1">EP-1</strain>
        <tissue evidence="1">Whole</tissue>
    </source>
</reference>
<protein>
    <submittedName>
        <fullName evidence="1">Uncharacterized protein</fullName>
    </submittedName>
</protein>
<dbReference type="EMBL" id="JAXCGZ010020983">
    <property type="protein sequence ID" value="KAK7062998.1"/>
    <property type="molecule type" value="Genomic_DNA"/>
</dbReference>
<evidence type="ECO:0000313" key="1">
    <source>
        <dbReference type="EMBL" id="KAK7062998.1"/>
    </source>
</evidence>
<evidence type="ECO:0000313" key="2">
    <source>
        <dbReference type="Proteomes" id="UP001381693"/>
    </source>
</evidence>
<gene>
    <name evidence="1" type="ORF">SK128_022891</name>
</gene>
<proteinExistence type="predicted"/>
<comment type="caution">
    <text evidence="1">The sequence shown here is derived from an EMBL/GenBank/DDBJ whole genome shotgun (WGS) entry which is preliminary data.</text>
</comment>